<dbReference type="InterPro" id="IPR008915">
    <property type="entry name" value="Peptidase_M50"/>
</dbReference>
<sequence length="229" mass="25464">MFTSENPIFEFRGPFGVPVQISPSLIFLVFLYVGFGGGAREMAYDLMFLVIVMGSIFLHEVGHAWGSLVQGQPVRRIVLNGCGGFCERERSATRYEQELIVAMGPIVNAVLWAVSSLIAQWIYDPEIYWVFATVAWVNLSLLIINLLPITPLDGSKLFNLLLCRIMSAGFARRVCGFVGLLVAGVCLLFLAFWLVIDPLGTLNWWLVVALMVLLPAMPAHWRMLLGRAA</sequence>
<comment type="subcellular location">
    <subcellularLocation>
        <location evidence="2">Membrane</location>
        <topology evidence="2">Multi-pass membrane protein</topology>
    </subcellularLocation>
</comment>
<feature type="domain" description="Peptidase M50" evidence="13">
    <location>
        <begin position="130"/>
        <end position="169"/>
    </location>
</feature>
<evidence type="ECO:0000256" key="6">
    <source>
        <dbReference type="ARBA" id="ARBA00022723"/>
    </source>
</evidence>
<name>A0A0J9GU19_9RHOB</name>
<accession>A0A0J9GU19</accession>
<evidence type="ECO:0000259" key="13">
    <source>
        <dbReference type="Pfam" id="PF02163"/>
    </source>
</evidence>
<evidence type="ECO:0000256" key="1">
    <source>
        <dbReference type="ARBA" id="ARBA00001947"/>
    </source>
</evidence>
<comment type="caution">
    <text evidence="14">The sequence shown here is derived from an EMBL/GenBank/DDBJ whole genome shotgun (WGS) entry which is preliminary data.</text>
</comment>
<organism evidence="14 15">
    <name type="scientific">Candidatus Rhodobacter oscarellae</name>
    <dbReference type="NCBI Taxonomy" id="1675527"/>
    <lineage>
        <taxon>Bacteria</taxon>
        <taxon>Pseudomonadati</taxon>
        <taxon>Pseudomonadota</taxon>
        <taxon>Alphaproteobacteria</taxon>
        <taxon>Rhodobacterales</taxon>
        <taxon>Rhodobacter group</taxon>
        <taxon>Rhodobacter</taxon>
    </lineage>
</organism>
<feature type="transmembrane region" description="Helical" evidence="12">
    <location>
        <begin position="202"/>
        <end position="221"/>
    </location>
</feature>
<evidence type="ECO:0000256" key="10">
    <source>
        <dbReference type="ARBA" id="ARBA00023049"/>
    </source>
</evidence>
<dbReference type="AlphaFoldDB" id="A0A0J9GU19"/>
<evidence type="ECO:0000256" key="3">
    <source>
        <dbReference type="ARBA" id="ARBA00007931"/>
    </source>
</evidence>
<reference evidence="14 15" key="1">
    <citation type="submission" date="2015-06" db="EMBL/GenBank/DDBJ databases">
        <title>Draft genome sequence of an Alphaproteobacteria species associated to the Mediterranean sponge Oscarella lobularis.</title>
        <authorList>
            <person name="Jourda C."/>
            <person name="Santini S."/>
            <person name="Claverie J.-M."/>
        </authorList>
    </citation>
    <scope>NUCLEOTIDE SEQUENCE [LARGE SCALE GENOMIC DNA]</scope>
    <source>
        <strain evidence="14">IGS</strain>
    </source>
</reference>
<gene>
    <name evidence="14" type="ORF">AIOL_002011</name>
</gene>
<dbReference type="PANTHER" id="PTHR39188:SF3">
    <property type="entry name" value="STAGE IV SPORULATION PROTEIN FB"/>
    <property type="match status" value="1"/>
</dbReference>
<evidence type="ECO:0000256" key="7">
    <source>
        <dbReference type="ARBA" id="ARBA00022801"/>
    </source>
</evidence>
<keyword evidence="7" id="KW-0378">Hydrolase</keyword>
<keyword evidence="6" id="KW-0479">Metal-binding</keyword>
<evidence type="ECO:0000313" key="14">
    <source>
        <dbReference type="EMBL" id="KMW57053.1"/>
    </source>
</evidence>
<keyword evidence="15" id="KW-1185">Reference proteome</keyword>
<dbReference type="Proteomes" id="UP000037178">
    <property type="component" value="Unassembled WGS sequence"/>
</dbReference>
<evidence type="ECO:0000256" key="4">
    <source>
        <dbReference type="ARBA" id="ARBA00022670"/>
    </source>
</evidence>
<proteinExistence type="inferred from homology"/>
<evidence type="ECO:0000256" key="5">
    <source>
        <dbReference type="ARBA" id="ARBA00022692"/>
    </source>
</evidence>
<feature type="transmembrane region" description="Helical" evidence="12">
    <location>
        <begin position="99"/>
        <end position="122"/>
    </location>
</feature>
<comment type="cofactor">
    <cofactor evidence="1">
        <name>Zn(2+)</name>
        <dbReference type="ChEBI" id="CHEBI:29105"/>
    </cofactor>
</comment>
<keyword evidence="4" id="KW-0645">Protease</keyword>
<keyword evidence="5 12" id="KW-0812">Transmembrane</keyword>
<evidence type="ECO:0000256" key="8">
    <source>
        <dbReference type="ARBA" id="ARBA00022833"/>
    </source>
</evidence>
<dbReference type="PANTHER" id="PTHR39188">
    <property type="entry name" value="MEMBRANE-ASSOCIATED ZINC METALLOPROTEASE M50B"/>
    <property type="match status" value="1"/>
</dbReference>
<keyword evidence="8" id="KW-0862">Zinc</keyword>
<dbReference type="Pfam" id="PF02163">
    <property type="entry name" value="Peptidase_M50"/>
    <property type="match status" value="2"/>
</dbReference>
<keyword evidence="10" id="KW-0482">Metalloprotease</keyword>
<dbReference type="PATRIC" id="fig|1675527.3.peg.2117"/>
<feature type="domain" description="Peptidase M50" evidence="13">
    <location>
        <begin position="47"/>
        <end position="118"/>
    </location>
</feature>
<feature type="transmembrane region" description="Helical" evidence="12">
    <location>
        <begin position="128"/>
        <end position="149"/>
    </location>
</feature>
<dbReference type="OrthoDB" id="9781963at2"/>
<evidence type="ECO:0000256" key="2">
    <source>
        <dbReference type="ARBA" id="ARBA00004141"/>
    </source>
</evidence>
<evidence type="ECO:0000256" key="11">
    <source>
        <dbReference type="ARBA" id="ARBA00023136"/>
    </source>
</evidence>
<protein>
    <recommendedName>
        <fullName evidence="13">Peptidase M50 domain-containing protein</fullName>
    </recommendedName>
</protein>
<dbReference type="EMBL" id="LFTY01000002">
    <property type="protein sequence ID" value="KMW57053.1"/>
    <property type="molecule type" value="Genomic_DNA"/>
</dbReference>
<feature type="transmembrane region" description="Helical" evidence="12">
    <location>
        <begin position="21"/>
        <end position="40"/>
    </location>
</feature>
<evidence type="ECO:0000256" key="9">
    <source>
        <dbReference type="ARBA" id="ARBA00022989"/>
    </source>
</evidence>
<keyword evidence="9 12" id="KW-1133">Transmembrane helix</keyword>
<dbReference type="GO" id="GO:0006508">
    <property type="term" value="P:proteolysis"/>
    <property type="evidence" value="ECO:0007669"/>
    <property type="project" value="UniProtKB-KW"/>
</dbReference>
<keyword evidence="11 12" id="KW-0472">Membrane</keyword>
<comment type="similarity">
    <text evidence="3">Belongs to the peptidase M50B family.</text>
</comment>
<feature type="transmembrane region" description="Helical" evidence="12">
    <location>
        <begin position="170"/>
        <end position="196"/>
    </location>
</feature>
<dbReference type="GO" id="GO:0046872">
    <property type="term" value="F:metal ion binding"/>
    <property type="evidence" value="ECO:0007669"/>
    <property type="project" value="UniProtKB-KW"/>
</dbReference>
<dbReference type="GO" id="GO:0008237">
    <property type="term" value="F:metallopeptidase activity"/>
    <property type="evidence" value="ECO:0007669"/>
    <property type="project" value="UniProtKB-KW"/>
</dbReference>
<dbReference type="STRING" id="1675527.AIOL_002011"/>
<evidence type="ECO:0000256" key="12">
    <source>
        <dbReference type="SAM" id="Phobius"/>
    </source>
</evidence>
<dbReference type="GO" id="GO:0016020">
    <property type="term" value="C:membrane"/>
    <property type="evidence" value="ECO:0007669"/>
    <property type="project" value="UniProtKB-SubCell"/>
</dbReference>
<dbReference type="RefSeq" id="WP_049642843.1">
    <property type="nucleotide sequence ID" value="NZ_LFTY01000002.1"/>
</dbReference>
<evidence type="ECO:0000313" key="15">
    <source>
        <dbReference type="Proteomes" id="UP000037178"/>
    </source>
</evidence>